<keyword evidence="3" id="KW-1185">Reference proteome</keyword>
<dbReference type="RefSeq" id="WP_080048393.1">
    <property type="nucleotide sequence ID" value="NZ_CP020100.1"/>
</dbReference>
<proteinExistence type="predicted"/>
<dbReference type="Proteomes" id="UP000243488">
    <property type="component" value="Chromosome"/>
</dbReference>
<accession>A0A1V0B0V8</accession>
<dbReference type="EMBL" id="CP020100">
    <property type="protein sequence ID" value="AQZ93535.1"/>
    <property type="molecule type" value="Genomic_DNA"/>
</dbReference>
<dbReference type="STRING" id="1931241.BVH74_01575"/>
<protein>
    <submittedName>
        <fullName evidence="2">Transcriptional regulator</fullName>
    </submittedName>
</protein>
<sequence>MNTHSAFAQQFADTFARLDRDNLHLLEQIYSEDLHFSDPLHELHGLSAMRHYCEALYANVSLISFEFQQCHELTQDQAVLRWIMTYQHPRLAGGRPIQVPGCSFIEYHDLRVHRHADYYDAGALLYEHVPLLGRVIRYLKARLI</sequence>
<dbReference type="InterPro" id="IPR037401">
    <property type="entry name" value="SnoaL-like"/>
</dbReference>
<dbReference type="SUPFAM" id="SSF54427">
    <property type="entry name" value="NTF2-like"/>
    <property type="match status" value="1"/>
</dbReference>
<dbReference type="Pfam" id="PF12680">
    <property type="entry name" value="SnoaL_2"/>
    <property type="match status" value="1"/>
</dbReference>
<evidence type="ECO:0000313" key="3">
    <source>
        <dbReference type="Proteomes" id="UP000243488"/>
    </source>
</evidence>
<feature type="domain" description="SnoaL-like" evidence="1">
    <location>
        <begin position="14"/>
        <end position="115"/>
    </location>
</feature>
<dbReference type="AlphaFoldDB" id="A0A1V0B0V8"/>
<name>A0A1V0B0V8_9GAMM</name>
<dbReference type="InterPro" id="IPR032710">
    <property type="entry name" value="NTF2-like_dom_sf"/>
</dbReference>
<gene>
    <name evidence="2" type="ORF">BVH74_01575</name>
</gene>
<evidence type="ECO:0000313" key="2">
    <source>
        <dbReference type="EMBL" id="AQZ93535.1"/>
    </source>
</evidence>
<evidence type="ECO:0000259" key="1">
    <source>
        <dbReference type="Pfam" id="PF12680"/>
    </source>
</evidence>
<dbReference type="Gene3D" id="3.10.450.50">
    <property type="match status" value="1"/>
</dbReference>
<reference evidence="2 3" key="1">
    <citation type="submission" date="2017-03" db="EMBL/GenBank/DDBJ databases">
        <title>Complete genome sequence of the novel DNRA strain Pseudomonas sp. S-6-2 isolated from Chinese polluted river sediment. Journal of Biotechnology.</title>
        <authorList>
            <person name="Li J."/>
            <person name="Xiang F."/>
            <person name="Wang L."/>
            <person name="Xi L."/>
            <person name="Liu J."/>
        </authorList>
    </citation>
    <scope>NUCLEOTIDE SEQUENCE [LARGE SCALE GENOMIC DNA]</scope>
    <source>
        <strain evidence="2 3">S-6-2</strain>
    </source>
</reference>
<organism evidence="2 3">
    <name type="scientific">Halopseudomonas phragmitis</name>
    <dbReference type="NCBI Taxonomy" id="1931241"/>
    <lineage>
        <taxon>Bacteria</taxon>
        <taxon>Pseudomonadati</taxon>
        <taxon>Pseudomonadota</taxon>
        <taxon>Gammaproteobacteria</taxon>
        <taxon>Pseudomonadales</taxon>
        <taxon>Pseudomonadaceae</taxon>
        <taxon>Halopseudomonas</taxon>
    </lineage>
</organism>
<dbReference type="KEGG" id="ppha:BVH74_01575"/>